<proteinExistence type="predicted"/>
<keyword evidence="3" id="KW-1185">Reference proteome</keyword>
<gene>
    <name evidence="2" type="ORF">SAMN02745781_00462</name>
</gene>
<name>A0A1M4U3K4_VIBGA</name>
<protein>
    <submittedName>
        <fullName evidence="2">Uncharacterized protein</fullName>
    </submittedName>
</protein>
<keyword evidence="1" id="KW-1133">Transmembrane helix</keyword>
<feature type="transmembrane region" description="Helical" evidence="1">
    <location>
        <begin position="75"/>
        <end position="96"/>
    </location>
</feature>
<dbReference type="RefSeq" id="WP_072955025.1">
    <property type="nucleotide sequence ID" value="NZ_FQUH01000001.1"/>
</dbReference>
<evidence type="ECO:0000256" key="1">
    <source>
        <dbReference type="SAM" id="Phobius"/>
    </source>
</evidence>
<sequence>MAEYGNEKVLVVSEQEIAHLNEVMKSLNSNVSAAMSYVRRVQKLTFSQLDKRFSGIQGSTLKRYMHQSYSSMRPIHVVAAYSWITMVPMTAFFHGFKQNKLYRGMGDSVVEALVRVGRVPTEVIELFLSMIFCMLNEESKQSFLTFRQQIEAEYGCMIDHSHLLPPDVLDINAFAIDYYHSIALTVKKFRHENNLSIDTISRVLGLSEYQYNILENPNRTIHFPVSIGFRVMQGFHLDAHVNFISEMKQFPEFHKLRQVQHVRDSLMIEALRLLGENERKSMIKVLMSLSELYR</sequence>
<evidence type="ECO:0000313" key="2">
    <source>
        <dbReference type="EMBL" id="SHE51255.1"/>
    </source>
</evidence>
<dbReference type="AlphaFoldDB" id="A0A1M4U3K4"/>
<evidence type="ECO:0000313" key="3">
    <source>
        <dbReference type="Proteomes" id="UP000184159"/>
    </source>
</evidence>
<dbReference type="Proteomes" id="UP000184159">
    <property type="component" value="Unassembled WGS sequence"/>
</dbReference>
<keyword evidence="1" id="KW-0472">Membrane</keyword>
<reference evidence="3" key="1">
    <citation type="submission" date="2016-11" db="EMBL/GenBank/DDBJ databases">
        <authorList>
            <person name="Varghese N."/>
            <person name="Submissions S."/>
        </authorList>
    </citation>
    <scope>NUCLEOTIDE SEQUENCE [LARGE SCALE GENOMIC DNA]</scope>
    <source>
        <strain evidence="3">DSM 21264</strain>
    </source>
</reference>
<organism evidence="2 3">
    <name type="scientific">Vibrio gazogenes DSM 21264 = NBRC 103151</name>
    <dbReference type="NCBI Taxonomy" id="1123492"/>
    <lineage>
        <taxon>Bacteria</taxon>
        <taxon>Pseudomonadati</taxon>
        <taxon>Pseudomonadota</taxon>
        <taxon>Gammaproteobacteria</taxon>
        <taxon>Vibrionales</taxon>
        <taxon>Vibrionaceae</taxon>
        <taxon>Vibrio</taxon>
    </lineage>
</organism>
<dbReference type="EMBL" id="FQUH01000001">
    <property type="protein sequence ID" value="SHE51255.1"/>
    <property type="molecule type" value="Genomic_DNA"/>
</dbReference>
<keyword evidence="1" id="KW-0812">Transmembrane</keyword>
<accession>A0A1M4U3K4</accession>